<feature type="domain" description="CAAX prenyl protease 2/Lysostaphin resistance protein A-like" evidence="2">
    <location>
        <begin position="118"/>
        <end position="220"/>
    </location>
</feature>
<dbReference type="PANTHER" id="PTHR35797">
    <property type="entry name" value="PROTEASE-RELATED"/>
    <property type="match status" value="1"/>
</dbReference>
<feature type="transmembrane region" description="Helical" evidence="1">
    <location>
        <begin position="235"/>
        <end position="257"/>
    </location>
</feature>
<evidence type="ECO:0000313" key="3">
    <source>
        <dbReference type="EMBL" id="KEQ24237.1"/>
    </source>
</evidence>
<dbReference type="eggNOG" id="COG1266">
    <property type="taxonomic scope" value="Bacteria"/>
</dbReference>
<keyword evidence="1" id="KW-0812">Transmembrane</keyword>
<proteinExistence type="predicted"/>
<feature type="transmembrane region" description="Helical" evidence="1">
    <location>
        <begin position="178"/>
        <end position="201"/>
    </location>
</feature>
<dbReference type="Proteomes" id="UP000028123">
    <property type="component" value="Unassembled WGS sequence"/>
</dbReference>
<dbReference type="AlphaFoldDB" id="A0A081P0L4"/>
<feature type="transmembrane region" description="Helical" evidence="1">
    <location>
        <begin position="103"/>
        <end position="123"/>
    </location>
</feature>
<feature type="transmembrane region" description="Helical" evidence="1">
    <location>
        <begin position="34"/>
        <end position="51"/>
    </location>
</feature>
<sequence>MSLKRTIVYYLGITLGITFIMQAVIGAAYTPANIILMMWVPGLAAVVFTLFGKAPRPGMLGLRFCRPYDLIMAAAIPALTFVITTAGSALLFEGSIRWGDYKLIAVTDSFTLNLLVTILVVVAKSSLFALGEELGWRGYAQSRMIASFGSVKGIVILGVVWGYWHFGVTLTGATFKGAPLLGALVLMPLACIGMSFIFAWLTLKSGSVWPAAVAHGITNILFDFSFLLTDYKGSAALYYTWIVAVMLLVGGIFMCLIQRMRPPVTEGTNSAA</sequence>
<accession>A0A081P0L4</accession>
<dbReference type="Pfam" id="PF02517">
    <property type="entry name" value="Rce1-like"/>
    <property type="match status" value="1"/>
</dbReference>
<gene>
    <name evidence="3" type="ORF">ET33_11140</name>
</gene>
<evidence type="ECO:0000259" key="2">
    <source>
        <dbReference type="Pfam" id="PF02517"/>
    </source>
</evidence>
<dbReference type="InterPro" id="IPR003675">
    <property type="entry name" value="Rce1/LyrA-like_dom"/>
</dbReference>
<organism evidence="3 4">
    <name type="scientific">Paenibacillus tyrfis</name>
    <dbReference type="NCBI Taxonomy" id="1501230"/>
    <lineage>
        <taxon>Bacteria</taxon>
        <taxon>Bacillati</taxon>
        <taxon>Bacillota</taxon>
        <taxon>Bacilli</taxon>
        <taxon>Bacillales</taxon>
        <taxon>Paenibacillaceae</taxon>
        <taxon>Paenibacillus</taxon>
    </lineage>
</organism>
<feature type="transmembrane region" description="Helical" evidence="1">
    <location>
        <begin position="71"/>
        <end position="91"/>
    </location>
</feature>
<dbReference type="OrthoDB" id="9777755at2"/>
<dbReference type="GO" id="GO:0004175">
    <property type="term" value="F:endopeptidase activity"/>
    <property type="evidence" value="ECO:0007669"/>
    <property type="project" value="UniProtKB-ARBA"/>
</dbReference>
<keyword evidence="4" id="KW-1185">Reference proteome</keyword>
<keyword evidence="1" id="KW-0472">Membrane</keyword>
<evidence type="ECO:0000256" key="1">
    <source>
        <dbReference type="SAM" id="Phobius"/>
    </source>
</evidence>
<evidence type="ECO:0000313" key="4">
    <source>
        <dbReference type="Proteomes" id="UP000028123"/>
    </source>
</evidence>
<comment type="caution">
    <text evidence="3">The sequence shown here is derived from an EMBL/GenBank/DDBJ whole genome shotgun (WGS) entry which is preliminary data.</text>
</comment>
<dbReference type="PANTHER" id="PTHR35797:SF1">
    <property type="entry name" value="PROTEASE"/>
    <property type="match status" value="1"/>
</dbReference>
<feature type="transmembrane region" description="Helical" evidence="1">
    <location>
        <begin position="7"/>
        <end position="28"/>
    </location>
</feature>
<dbReference type="EMBL" id="JNVM01000017">
    <property type="protein sequence ID" value="KEQ24237.1"/>
    <property type="molecule type" value="Genomic_DNA"/>
</dbReference>
<dbReference type="RefSeq" id="WP_051775501.1">
    <property type="nucleotide sequence ID" value="NZ_JNVM01000017.1"/>
</dbReference>
<dbReference type="GO" id="GO:0080120">
    <property type="term" value="P:CAAX-box protein maturation"/>
    <property type="evidence" value="ECO:0007669"/>
    <property type="project" value="UniProtKB-ARBA"/>
</dbReference>
<keyword evidence="1" id="KW-1133">Transmembrane helix</keyword>
<protein>
    <recommendedName>
        <fullName evidence="2">CAAX prenyl protease 2/Lysostaphin resistance protein A-like domain-containing protein</fullName>
    </recommendedName>
</protein>
<name>A0A081P0L4_9BACL</name>
<feature type="transmembrane region" description="Helical" evidence="1">
    <location>
        <begin position="208"/>
        <end position="229"/>
    </location>
</feature>
<dbReference type="InterPro" id="IPR042150">
    <property type="entry name" value="MmRce1-like"/>
</dbReference>
<reference evidence="3 4" key="1">
    <citation type="submission" date="2014-06" db="EMBL/GenBank/DDBJ databases">
        <title>Draft genome sequence of Paenibacillus sp. MSt1.</title>
        <authorList>
            <person name="Aw Y.K."/>
            <person name="Ong K.S."/>
            <person name="Gan H.M."/>
            <person name="Lee S.M."/>
        </authorList>
    </citation>
    <scope>NUCLEOTIDE SEQUENCE [LARGE SCALE GENOMIC DNA]</scope>
    <source>
        <strain evidence="3 4">MSt1</strain>
    </source>
</reference>
<feature type="transmembrane region" description="Helical" evidence="1">
    <location>
        <begin position="144"/>
        <end position="166"/>
    </location>
</feature>